<accession>A0A4Z1T5X3</accession>
<reference evidence="1 2" key="1">
    <citation type="submission" date="2019-05" db="EMBL/GenBank/DDBJ databases">
        <title>The compact genome of Giardia muris reveals important steps in the evolution of intestinal protozoan parasites.</title>
        <authorList>
            <person name="Xu F."/>
            <person name="Jimenez-Gonzalez A."/>
            <person name="Einarsson E."/>
            <person name="Astvaldsson A."/>
            <person name="Peirasmaki D."/>
            <person name="Eckmann L."/>
            <person name="Andersson J.O."/>
            <person name="Svard S.G."/>
            <person name="Jerlstrom-Hultqvist J."/>
        </authorList>
    </citation>
    <scope>NUCLEOTIDE SEQUENCE [LARGE SCALE GENOMIC DNA]</scope>
    <source>
        <strain evidence="1 2">Roberts-Thomson</strain>
    </source>
</reference>
<evidence type="ECO:0000313" key="2">
    <source>
        <dbReference type="Proteomes" id="UP000315496"/>
    </source>
</evidence>
<dbReference type="Proteomes" id="UP000315496">
    <property type="component" value="Chromosome 3"/>
</dbReference>
<name>A0A4Z1T5X3_GIAMU</name>
<dbReference type="AlphaFoldDB" id="A0A4Z1T5X3"/>
<organism evidence="1 2">
    <name type="scientific">Giardia muris</name>
    <dbReference type="NCBI Taxonomy" id="5742"/>
    <lineage>
        <taxon>Eukaryota</taxon>
        <taxon>Metamonada</taxon>
        <taxon>Diplomonadida</taxon>
        <taxon>Hexamitidae</taxon>
        <taxon>Giardiinae</taxon>
        <taxon>Giardia</taxon>
    </lineage>
</organism>
<dbReference type="EMBL" id="VDLU01000003">
    <property type="protein sequence ID" value="TNJ27919.1"/>
    <property type="molecule type" value="Genomic_DNA"/>
</dbReference>
<sequence>MSDIVARMMQEPSMYFTACICEGQVIEVGQRIPIALDLVLTLASRLDEFHKENSKEPVENQSQFTIVLPLSSFPDDISSLFRGAILLTSVHLDCDSIILMSKGSHLAAAYSYQVGYSLLCFYNPRKQECLRNSLLIKSLIAKACGLQSS</sequence>
<dbReference type="VEuPathDB" id="GiardiaDB:GMRT_23531"/>
<evidence type="ECO:0000313" key="1">
    <source>
        <dbReference type="EMBL" id="TNJ27919.1"/>
    </source>
</evidence>
<gene>
    <name evidence="1" type="ORF">GMRT_23531</name>
</gene>
<proteinExistence type="predicted"/>
<comment type="caution">
    <text evidence="1">The sequence shown here is derived from an EMBL/GenBank/DDBJ whole genome shotgun (WGS) entry which is preliminary data.</text>
</comment>
<protein>
    <submittedName>
        <fullName evidence="1">Uncharacterized protein</fullName>
    </submittedName>
</protein>
<keyword evidence="2" id="KW-1185">Reference proteome</keyword>